<comment type="caution">
    <text evidence="5">The sequence shown here is derived from an EMBL/GenBank/DDBJ whole genome shotgun (WGS) entry which is preliminary data.</text>
</comment>
<sequence>MTDLQRQNWWRQTRWLAVVAAFVALLTLAGCQPAAQPQQSGKINVVATLGFYGEAAQAILENRGNVQTIINSPSIDAESYEPDVKTAKLVAKANVVVENGLGYDSWMDRVVAANEGSGTKTLTIGKLMGKTTGDNPHLWSDPTVMTQVTRRLVQQFSRIEPRHAAEFKRRGAAYEQQLAVLAQTARQIKRHANGQKVAVSEPVFDLALTAMGYRISDGHFAQSIEEDSDPTPADITQLQKQIKHHEIAFFVENTQNSSKNVTAMVNLARQYHVPVVKVTETMPTHQTYRAWMLAQYRQVQRIQEDSHE</sequence>
<dbReference type="InterPro" id="IPR006127">
    <property type="entry name" value="ZnuA-like"/>
</dbReference>
<gene>
    <name evidence="5" type="ORF">EGT51_11725</name>
</gene>
<keyword evidence="3" id="KW-0479">Metal-binding</keyword>
<evidence type="ECO:0000256" key="3">
    <source>
        <dbReference type="ARBA" id="ARBA00022723"/>
    </source>
</evidence>
<dbReference type="PROSITE" id="PS51257">
    <property type="entry name" value="PROKAR_LIPOPROTEIN"/>
    <property type="match status" value="1"/>
</dbReference>
<keyword evidence="2" id="KW-0813">Transport</keyword>
<reference evidence="5 6" key="1">
    <citation type="submission" date="2018-10" db="EMBL/GenBank/DDBJ databases">
        <title>Lactobacillus sp. R7 and Lactobacillus sp. R19 isolated from fermented mustard green product of Taiwan.</title>
        <authorList>
            <person name="Lin S.-T."/>
        </authorList>
    </citation>
    <scope>NUCLEOTIDE SEQUENCE [LARGE SCALE GENOMIC DNA]</scope>
    <source>
        <strain evidence="5 6">BCRC 81129</strain>
    </source>
</reference>
<dbReference type="Pfam" id="PF01297">
    <property type="entry name" value="ZnuA"/>
    <property type="match status" value="1"/>
</dbReference>
<dbReference type="GO" id="GO:0046872">
    <property type="term" value="F:metal ion binding"/>
    <property type="evidence" value="ECO:0007669"/>
    <property type="project" value="UniProtKB-KW"/>
</dbReference>
<evidence type="ECO:0000256" key="1">
    <source>
        <dbReference type="ARBA" id="ARBA00004196"/>
    </source>
</evidence>
<name>A0A4Z0J6Q6_9LACO</name>
<evidence type="ECO:0000256" key="2">
    <source>
        <dbReference type="ARBA" id="ARBA00022448"/>
    </source>
</evidence>
<keyword evidence="4" id="KW-0732">Signal</keyword>
<dbReference type="InterPro" id="IPR050492">
    <property type="entry name" value="Bact_metal-bind_prot9"/>
</dbReference>
<dbReference type="PANTHER" id="PTHR42953">
    <property type="entry name" value="HIGH-AFFINITY ZINC UPTAKE SYSTEM PROTEIN ZNUA-RELATED"/>
    <property type="match status" value="1"/>
</dbReference>
<keyword evidence="6" id="KW-1185">Reference proteome</keyword>
<dbReference type="GO" id="GO:0030001">
    <property type="term" value="P:metal ion transport"/>
    <property type="evidence" value="ECO:0007669"/>
    <property type="project" value="InterPro"/>
</dbReference>
<organism evidence="5 6">
    <name type="scientific">Levilactobacillus suantsaiihabitans</name>
    <dbReference type="NCBI Taxonomy" id="2487722"/>
    <lineage>
        <taxon>Bacteria</taxon>
        <taxon>Bacillati</taxon>
        <taxon>Bacillota</taxon>
        <taxon>Bacilli</taxon>
        <taxon>Lactobacillales</taxon>
        <taxon>Lactobacillaceae</taxon>
        <taxon>Levilactobacillus</taxon>
    </lineage>
</organism>
<evidence type="ECO:0000313" key="6">
    <source>
        <dbReference type="Proteomes" id="UP000297348"/>
    </source>
</evidence>
<evidence type="ECO:0000256" key="4">
    <source>
        <dbReference type="ARBA" id="ARBA00022729"/>
    </source>
</evidence>
<accession>A0A4Z0J6Q6</accession>
<dbReference type="RefSeq" id="WP_135368860.1">
    <property type="nucleotide sequence ID" value="NZ_RKLX01000027.1"/>
</dbReference>
<proteinExistence type="predicted"/>
<dbReference type="Proteomes" id="UP000297348">
    <property type="component" value="Unassembled WGS sequence"/>
</dbReference>
<dbReference type="GO" id="GO:0030313">
    <property type="term" value="C:cell envelope"/>
    <property type="evidence" value="ECO:0007669"/>
    <property type="project" value="UniProtKB-SubCell"/>
</dbReference>
<dbReference type="AlphaFoldDB" id="A0A4Z0J6Q6"/>
<dbReference type="EMBL" id="RKLX01000027">
    <property type="protein sequence ID" value="TGD17594.1"/>
    <property type="molecule type" value="Genomic_DNA"/>
</dbReference>
<evidence type="ECO:0000313" key="5">
    <source>
        <dbReference type="EMBL" id="TGD17594.1"/>
    </source>
</evidence>
<dbReference type="OrthoDB" id="9810636at2"/>
<dbReference type="Gene3D" id="3.40.50.1980">
    <property type="entry name" value="Nitrogenase molybdenum iron protein domain"/>
    <property type="match status" value="2"/>
</dbReference>
<dbReference type="PANTHER" id="PTHR42953:SF1">
    <property type="entry name" value="METAL-BINDING PROTEIN HI_0362-RELATED"/>
    <property type="match status" value="1"/>
</dbReference>
<dbReference type="SUPFAM" id="SSF53807">
    <property type="entry name" value="Helical backbone' metal receptor"/>
    <property type="match status" value="1"/>
</dbReference>
<protein>
    <submittedName>
        <fullName evidence="5">Metal ABC transporter substrate-binding protein</fullName>
    </submittedName>
</protein>
<comment type="subcellular location">
    <subcellularLocation>
        <location evidence="1">Cell envelope</location>
    </subcellularLocation>
</comment>